<evidence type="ECO:0000313" key="2">
    <source>
        <dbReference type="EMBL" id="RMS66728.1"/>
    </source>
</evidence>
<dbReference type="Proteomes" id="UP000270834">
    <property type="component" value="Unassembled WGS sequence"/>
</dbReference>
<gene>
    <name evidence="2" type="ORF">ALP65_04559</name>
</gene>
<dbReference type="AlphaFoldDB" id="A0A3M5EXN7"/>
<keyword evidence="1" id="KW-0472">Membrane</keyword>
<name>A0A3M5EXN7_PSEAI</name>
<dbReference type="EMBL" id="RBSQ01000013">
    <property type="protein sequence ID" value="RMS66728.1"/>
    <property type="molecule type" value="Genomic_DNA"/>
</dbReference>
<keyword evidence="1" id="KW-0812">Transmembrane</keyword>
<organism evidence="2 3">
    <name type="scientific">Pseudomonas aeruginosa</name>
    <dbReference type="NCBI Taxonomy" id="287"/>
    <lineage>
        <taxon>Bacteria</taxon>
        <taxon>Pseudomonadati</taxon>
        <taxon>Pseudomonadota</taxon>
        <taxon>Gammaproteobacteria</taxon>
        <taxon>Pseudomonadales</taxon>
        <taxon>Pseudomonadaceae</taxon>
        <taxon>Pseudomonas</taxon>
    </lineage>
</organism>
<proteinExistence type="predicted"/>
<accession>A0A3M5EXN7</accession>
<comment type="caution">
    <text evidence="2">The sequence shown here is derived from an EMBL/GenBank/DDBJ whole genome shotgun (WGS) entry which is preliminary data.</text>
</comment>
<sequence>MAAQVLNTCWALAVLGRFRFSSRAPARARFRSFWCRLMRKPGSKVPLTMRSPCTSRIREEAKPPISASRTLAGSAPLRAANSRASATAWMFSATMIWLATLAVWPSPLPPTRVMFLPIAWNSGRARSKVFGQPPTMMLRVAALAPTSPPETGASRYCAPVALIFSAKPLVAVGEIELMSITTLFGPTPSAIPSLRNSTSSTCGVSGTMTMMNSASWATSFGLARAMAPASSRSAGAASWWVERNRLWPAFCRFCAMGLPMIPVPMNPILAMRVSPGSVCRVAPRREAGASCSWVRIRRRCASSSSRGRLRWWWPACTRSRSSPGSRCGPGARRGSGS</sequence>
<evidence type="ECO:0000256" key="1">
    <source>
        <dbReference type="SAM" id="Phobius"/>
    </source>
</evidence>
<keyword evidence="1" id="KW-1133">Transmembrane helix</keyword>
<reference evidence="2 3" key="1">
    <citation type="submission" date="2018-08" db="EMBL/GenBank/DDBJ databases">
        <title>Recombination of ecologically and evolutionarily significant loci maintains genetic cohesion in the Pseudomonas syringae species complex.</title>
        <authorList>
            <person name="Dillon M."/>
            <person name="Thakur S."/>
            <person name="Almeida R.N.D."/>
            <person name="Weir B.S."/>
            <person name="Guttman D.S."/>
        </authorList>
    </citation>
    <scope>NUCLEOTIDE SEQUENCE [LARGE SCALE GENOMIC DNA]</scope>
    <source>
        <strain evidence="2 3">ICMP 7846</strain>
    </source>
</reference>
<protein>
    <submittedName>
        <fullName evidence="2">Uncharacterized protein</fullName>
    </submittedName>
</protein>
<feature type="transmembrane region" description="Helical" evidence="1">
    <location>
        <begin position="86"/>
        <end position="104"/>
    </location>
</feature>
<evidence type="ECO:0000313" key="3">
    <source>
        <dbReference type="Proteomes" id="UP000270834"/>
    </source>
</evidence>